<evidence type="ECO:0000256" key="1">
    <source>
        <dbReference type="ARBA" id="ARBA00001947"/>
    </source>
</evidence>
<dbReference type="EMBL" id="QOCW01000008">
    <property type="protein sequence ID" value="RBW69779.1"/>
    <property type="molecule type" value="Genomic_DNA"/>
</dbReference>
<dbReference type="EC" id="3.5.2.5" evidence="9"/>
<proteinExistence type="inferred from homology"/>
<accession>A0A366XYE4</accession>
<dbReference type="PANTHER" id="PTHR43668:SF4">
    <property type="entry name" value="ALLANTOINASE"/>
    <property type="match status" value="1"/>
</dbReference>
<evidence type="ECO:0000256" key="2">
    <source>
        <dbReference type="ARBA" id="ARBA00002368"/>
    </source>
</evidence>
<dbReference type="AlphaFoldDB" id="A0A366XYE4"/>
<dbReference type="Pfam" id="PF01979">
    <property type="entry name" value="Amidohydro_1"/>
    <property type="match status" value="1"/>
</dbReference>
<dbReference type="RefSeq" id="WP_113805862.1">
    <property type="nucleotide sequence ID" value="NZ_QOCW01000008.1"/>
</dbReference>
<dbReference type="PANTHER" id="PTHR43668">
    <property type="entry name" value="ALLANTOINASE"/>
    <property type="match status" value="1"/>
</dbReference>
<gene>
    <name evidence="9" type="primary">allB</name>
    <name evidence="9" type="ORF">DS031_09610</name>
</gene>
<dbReference type="InterPro" id="IPR006680">
    <property type="entry name" value="Amidohydro-rel"/>
</dbReference>
<dbReference type="GO" id="GO:0000256">
    <property type="term" value="P:allantoin catabolic process"/>
    <property type="evidence" value="ECO:0007669"/>
    <property type="project" value="InterPro"/>
</dbReference>
<sequence>MKIDQWVRNGRVFTEQGFQEADIGIYEGKIAALSLRNKNSTFQEKDVTTIDADGCLVVPGFIDSHVHFNDPGRTEWEGFETGSRAAAMGGTTTVLDMPLNCKPAVTNYKSLKNKKQHIASQSFIDYALWGGLTGDHLYNNEAHEEMKQEIIGWKAFMSESGIGDFQKVSPRQLAHAMKVAKNQNKVLALHAEWDEQINRLTAFHKQAALNDRAAFLASRPIEAEEKAVRYALDLAAKYGTKLHIVHVSSKKVITLIQEAKQSGVNVTAEICPHYLTFSKGDFLKQGAILKCAPPLRSKEDVEGLWECIYNGWIDTVGSDHSPCLWSMKDVSSIWDAWGGIQGVQYTWLALIDGAIKRKIDLQKIIPLGTSRPAQRFDLAAVKGQISLGMDADLVLLNTNESTYVNKETIAFRNRYSPYEGFTFQLKIKKTILRGQIIYDEQKGMATDKYGCCVK</sequence>
<dbReference type="GO" id="GO:0008270">
    <property type="term" value="F:zinc ion binding"/>
    <property type="evidence" value="ECO:0007669"/>
    <property type="project" value="InterPro"/>
</dbReference>
<dbReference type="OrthoDB" id="9765462at2"/>
<dbReference type="NCBIfam" id="TIGR03178">
    <property type="entry name" value="allantoinase"/>
    <property type="match status" value="1"/>
</dbReference>
<dbReference type="InterPro" id="IPR011059">
    <property type="entry name" value="Metal-dep_hydrolase_composite"/>
</dbReference>
<evidence type="ECO:0000256" key="4">
    <source>
        <dbReference type="ARBA" id="ARBA00011881"/>
    </source>
</evidence>
<dbReference type="GO" id="GO:0050897">
    <property type="term" value="F:cobalt ion binding"/>
    <property type="evidence" value="ECO:0007669"/>
    <property type="project" value="InterPro"/>
</dbReference>
<dbReference type="NCBIfam" id="TIGR00857">
    <property type="entry name" value="pyrC_multi"/>
    <property type="match status" value="1"/>
</dbReference>
<comment type="cofactor">
    <cofactor evidence="1">
        <name>Zn(2+)</name>
        <dbReference type="ChEBI" id="CHEBI:29105"/>
    </cofactor>
</comment>
<evidence type="ECO:0000256" key="6">
    <source>
        <dbReference type="ARBA" id="ARBA00022801"/>
    </source>
</evidence>
<dbReference type="GO" id="GO:0006145">
    <property type="term" value="P:purine nucleobase catabolic process"/>
    <property type="evidence" value="ECO:0007669"/>
    <property type="project" value="TreeGrafter"/>
</dbReference>
<dbReference type="InterPro" id="IPR032466">
    <property type="entry name" value="Metal_Hydrolase"/>
</dbReference>
<dbReference type="Proteomes" id="UP000253314">
    <property type="component" value="Unassembled WGS sequence"/>
</dbReference>
<dbReference type="SUPFAM" id="SSF51338">
    <property type="entry name" value="Composite domain of metallo-dependent hydrolases"/>
    <property type="match status" value="1"/>
</dbReference>
<dbReference type="SUPFAM" id="SSF51556">
    <property type="entry name" value="Metallo-dependent hydrolases"/>
    <property type="match status" value="1"/>
</dbReference>
<dbReference type="Gene3D" id="2.30.40.10">
    <property type="entry name" value="Urease, subunit C, domain 1"/>
    <property type="match status" value="1"/>
</dbReference>
<comment type="function">
    <text evidence="2">Catalyzes the reversible cyclization of carbamoyl aspartate to dihydroorotate.</text>
</comment>
<dbReference type="GO" id="GO:0005737">
    <property type="term" value="C:cytoplasm"/>
    <property type="evidence" value="ECO:0007669"/>
    <property type="project" value="TreeGrafter"/>
</dbReference>
<evidence type="ECO:0000256" key="7">
    <source>
        <dbReference type="ARBA" id="ARBA00022833"/>
    </source>
</evidence>
<keyword evidence="10" id="KW-1185">Reference proteome</keyword>
<keyword evidence="7" id="KW-0862">Zinc</keyword>
<dbReference type="PROSITE" id="PS00482">
    <property type="entry name" value="DIHYDROOROTASE_1"/>
    <property type="match status" value="1"/>
</dbReference>
<evidence type="ECO:0000256" key="3">
    <source>
        <dbReference type="ARBA" id="ARBA00010286"/>
    </source>
</evidence>
<feature type="domain" description="Amidohydrolase-related" evidence="8">
    <location>
        <begin position="56"/>
        <end position="436"/>
    </location>
</feature>
<comment type="subunit">
    <text evidence="4">Homotetramer.</text>
</comment>
<name>A0A366XYE4_9BACI</name>
<evidence type="ECO:0000259" key="8">
    <source>
        <dbReference type="Pfam" id="PF01979"/>
    </source>
</evidence>
<comment type="caution">
    <text evidence="9">The sequence shown here is derived from an EMBL/GenBank/DDBJ whole genome shotgun (WGS) entry which is preliminary data.</text>
</comment>
<reference evidence="9 10" key="1">
    <citation type="submission" date="2018-07" db="EMBL/GenBank/DDBJ databases">
        <title>Lottiidibacillus patelloidae gen. nov., sp. nov., isolated from the intestinal tract of a marine limpet and the reclassification of B. taeanensis BH030017T, B. algicola KMM 3737T and B. hwajinpoensis SW-72T as genus Lottiidibacillus.</title>
        <authorList>
            <person name="Liu R."/>
            <person name="Huang Z."/>
        </authorList>
    </citation>
    <scope>NUCLEOTIDE SEQUENCE [LARGE SCALE GENOMIC DNA]</scope>
    <source>
        <strain evidence="9 10">BH030017</strain>
    </source>
</reference>
<keyword evidence="5" id="KW-0479">Metal-binding</keyword>
<evidence type="ECO:0000313" key="10">
    <source>
        <dbReference type="Proteomes" id="UP000253314"/>
    </source>
</evidence>
<dbReference type="InterPro" id="IPR002195">
    <property type="entry name" value="Dihydroorotase_CS"/>
</dbReference>
<evidence type="ECO:0000313" key="9">
    <source>
        <dbReference type="EMBL" id="RBW69779.1"/>
    </source>
</evidence>
<protein>
    <submittedName>
        <fullName evidence="9">Allantoinase AllB</fullName>
        <ecNumber evidence="9">3.5.2.5</ecNumber>
    </submittedName>
</protein>
<dbReference type="Gene3D" id="3.20.20.140">
    <property type="entry name" value="Metal-dependent hydrolases"/>
    <property type="match status" value="1"/>
</dbReference>
<organism evidence="9 10">
    <name type="scientific">Bacillus taeanensis</name>
    <dbReference type="NCBI Taxonomy" id="273032"/>
    <lineage>
        <taxon>Bacteria</taxon>
        <taxon>Bacillati</taxon>
        <taxon>Bacillota</taxon>
        <taxon>Bacilli</taxon>
        <taxon>Bacillales</taxon>
        <taxon>Bacillaceae</taxon>
        <taxon>Bacillus</taxon>
    </lineage>
</organism>
<dbReference type="GO" id="GO:0004038">
    <property type="term" value="F:allantoinase activity"/>
    <property type="evidence" value="ECO:0007669"/>
    <property type="project" value="UniProtKB-EC"/>
</dbReference>
<dbReference type="InterPro" id="IPR050138">
    <property type="entry name" value="DHOase/Allantoinase_Hydrolase"/>
</dbReference>
<evidence type="ECO:0000256" key="5">
    <source>
        <dbReference type="ARBA" id="ARBA00022723"/>
    </source>
</evidence>
<keyword evidence="6 9" id="KW-0378">Hydrolase</keyword>
<dbReference type="InterPro" id="IPR017593">
    <property type="entry name" value="Allantoinase"/>
</dbReference>
<comment type="similarity">
    <text evidence="3">Belongs to the metallo-dependent hydrolases superfamily. DHOase family. Class I DHOase subfamily.</text>
</comment>